<sequence length="344" mass="39073">DTLVWSSAVHSKMCEISAVSTDEEIAVNQVLEKLPQDMQTFKRFAYTEAFEIDGTTQVRFWFKAPSWEEIRGGTYASGRISYLVLSDDTFDFEGSTKWKSGWQYRRQITIDSDQVAEDLSNFPILVHVDGDTPGTVMEDLRDNAQDDGEDIAFTSTDGATPLFHEIEYFNKPTGELIAWVNVPNLMRLEDTILYMYYRNPGVPSQQDPDMVWNNNYVMVQHLEESSGTLFDSTSYGNDGTNTGATYNPASRIDGGYDFDDTNSEYIDVDDSFPNGNMQRTISLWFNAEEYLTSYKRPMFAYDHFTSAGSTFQINAEDNAVSILFYGHRVITPKSALLTKGEFRP</sequence>
<dbReference type="InterPro" id="IPR013320">
    <property type="entry name" value="ConA-like_dom_sf"/>
</dbReference>
<name>X0SCP7_9ZZZZ</name>
<feature type="non-terminal residue" evidence="2">
    <location>
        <position position="1"/>
    </location>
</feature>
<dbReference type="InterPro" id="IPR018765">
    <property type="entry name" value="DUF2341"/>
</dbReference>
<dbReference type="EMBL" id="BARS01009369">
    <property type="protein sequence ID" value="GAF73687.1"/>
    <property type="molecule type" value="Genomic_DNA"/>
</dbReference>
<dbReference type="AlphaFoldDB" id="X0SCP7"/>
<dbReference type="SUPFAM" id="SSF49899">
    <property type="entry name" value="Concanavalin A-like lectins/glucanases"/>
    <property type="match status" value="1"/>
</dbReference>
<comment type="caution">
    <text evidence="2">The sequence shown here is derived from an EMBL/GenBank/DDBJ whole genome shotgun (WGS) entry which is preliminary data.</text>
</comment>
<protein>
    <recommendedName>
        <fullName evidence="1">DUF2341 domain-containing protein</fullName>
    </recommendedName>
</protein>
<evidence type="ECO:0000313" key="2">
    <source>
        <dbReference type="EMBL" id="GAF73687.1"/>
    </source>
</evidence>
<dbReference type="Pfam" id="PF10102">
    <property type="entry name" value="DUF2341"/>
    <property type="match status" value="1"/>
</dbReference>
<organism evidence="2">
    <name type="scientific">marine sediment metagenome</name>
    <dbReference type="NCBI Taxonomy" id="412755"/>
    <lineage>
        <taxon>unclassified sequences</taxon>
        <taxon>metagenomes</taxon>
        <taxon>ecological metagenomes</taxon>
    </lineage>
</organism>
<feature type="domain" description="DUF2341" evidence="1">
    <location>
        <begin position="147"/>
        <end position="233"/>
    </location>
</feature>
<dbReference type="Gene3D" id="2.60.120.200">
    <property type="match status" value="1"/>
</dbReference>
<accession>X0SCP7</accession>
<evidence type="ECO:0000259" key="1">
    <source>
        <dbReference type="Pfam" id="PF10102"/>
    </source>
</evidence>
<feature type="non-terminal residue" evidence="2">
    <location>
        <position position="344"/>
    </location>
</feature>
<proteinExistence type="predicted"/>
<reference evidence="2" key="1">
    <citation type="journal article" date="2014" name="Front. Microbiol.">
        <title>High frequency of phylogenetically diverse reductive dehalogenase-homologous genes in deep subseafloor sedimentary metagenomes.</title>
        <authorList>
            <person name="Kawai M."/>
            <person name="Futagami T."/>
            <person name="Toyoda A."/>
            <person name="Takaki Y."/>
            <person name="Nishi S."/>
            <person name="Hori S."/>
            <person name="Arai W."/>
            <person name="Tsubouchi T."/>
            <person name="Morono Y."/>
            <person name="Uchiyama I."/>
            <person name="Ito T."/>
            <person name="Fujiyama A."/>
            <person name="Inagaki F."/>
            <person name="Takami H."/>
        </authorList>
    </citation>
    <scope>NUCLEOTIDE SEQUENCE</scope>
    <source>
        <strain evidence="2">Expedition CK06-06</strain>
    </source>
</reference>
<gene>
    <name evidence="2" type="ORF">S01H1_17632</name>
</gene>